<dbReference type="GO" id="GO:0016241">
    <property type="term" value="P:regulation of macroautophagy"/>
    <property type="evidence" value="ECO:0007669"/>
    <property type="project" value="UniProtKB-ARBA"/>
</dbReference>
<evidence type="ECO:0000259" key="15">
    <source>
        <dbReference type="Pfam" id="PF17189"/>
    </source>
</evidence>
<dbReference type="GO" id="GO:0051246">
    <property type="term" value="P:regulation of protein metabolic process"/>
    <property type="evidence" value="ECO:0007669"/>
    <property type="project" value="UniProtKB-ARBA"/>
</dbReference>
<evidence type="ECO:0000256" key="3">
    <source>
        <dbReference type="ARBA" id="ARBA00004991"/>
    </source>
</evidence>
<dbReference type="GO" id="GO:0005774">
    <property type="term" value="C:vacuolar membrane"/>
    <property type="evidence" value="ECO:0007669"/>
    <property type="project" value="UniProtKB-ARBA"/>
</dbReference>
<keyword evidence="6 13" id="KW-0732">Signal</keyword>
<comment type="catalytic activity">
    <reaction evidence="10">
        <text>a beta-D-glucosylceramide + H2O = an N-acyl-sphingoid base + D-glucose</text>
        <dbReference type="Rhea" id="RHEA:81447"/>
        <dbReference type="ChEBI" id="CHEBI:4167"/>
        <dbReference type="ChEBI" id="CHEBI:15377"/>
        <dbReference type="ChEBI" id="CHEBI:83264"/>
        <dbReference type="ChEBI" id="CHEBI:83273"/>
    </reaction>
    <physiologicalReaction direction="left-to-right" evidence="10">
        <dbReference type="Rhea" id="RHEA:81448"/>
    </physiologicalReaction>
</comment>
<comment type="similarity">
    <text evidence="4 12">Belongs to the glycosyl hydrolase 30 family.</text>
</comment>
<evidence type="ECO:0000256" key="4">
    <source>
        <dbReference type="ARBA" id="ARBA00005382"/>
    </source>
</evidence>
<dbReference type="EMBL" id="GFPF01008007">
    <property type="protein sequence ID" value="MAA19153.1"/>
    <property type="molecule type" value="Transcribed_RNA"/>
</dbReference>
<keyword evidence="12" id="KW-0326">Glycosidase</keyword>
<dbReference type="PANTHER" id="PTHR11069">
    <property type="entry name" value="GLUCOSYLCERAMIDASE"/>
    <property type="match status" value="1"/>
</dbReference>
<evidence type="ECO:0000256" key="7">
    <source>
        <dbReference type="ARBA" id="ARBA00022801"/>
    </source>
</evidence>
<dbReference type="GO" id="GO:0010605">
    <property type="term" value="P:negative regulation of macromolecule metabolic process"/>
    <property type="evidence" value="ECO:0007669"/>
    <property type="project" value="UniProtKB-ARBA"/>
</dbReference>
<feature type="signal peptide" evidence="13">
    <location>
        <begin position="1"/>
        <end position="31"/>
    </location>
</feature>
<comment type="pathway">
    <text evidence="3">Sphingolipid metabolism.</text>
</comment>
<evidence type="ECO:0000256" key="6">
    <source>
        <dbReference type="ARBA" id="ARBA00022729"/>
    </source>
</evidence>
<evidence type="ECO:0000256" key="10">
    <source>
        <dbReference type="ARBA" id="ARBA00050474"/>
    </source>
</evidence>
<evidence type="ECO:0000256" key="9">
    <source>
        <dbReference type="ARBA" id="ARBA00023098"/>
    </source>
</evidence>
<dbReference type="GO" id="GO:0030163">
    <property type="term" value="P:protein catabolic process"/>
    <property type="evidence" value="ECO:0007669"/>
    <property type="project" value="UniProtKB-ARBA"/>
</dbReference>
<dbReference type="InterPro" id="IPR017853">
    <property type="entry name" value="GH"/>
</dbReference>
<dbReference type="GO" id="GO:0005102">
    <property type="term" value="F:signaling receptor binding"/>
    <property type="evidence" value="ECO:0007669"/>
    <property type="project" value="UniProtKB-ARBA"/>
</dbReference>
<dbReference type="GO" id="GO:0004348">
    <property type="term" value="F:glucosylceramidase activity"/>
    <property type="evidence" value="ECO:0007669"/>
    <property type="project" value="UniProtKB-EC"/>
</dbReference>
<dbReference type="PRINTS" id="PR00843">
    <property type="entry name" value="GLHYDRLASE30"/>
</dbReference>
<keyword evidence="9 12" id="KW-0443">Lipid metabolism</keyword>
<evidence type="ECO:0000256" key="13">
    <source>
        <dbReference type="SAM" id="SignalP"/>
    </source>
</evidence>
<dbReference type="SUPFAM" id="SSF51011">
    <property type="entry name" value="Glycosyl hydrolase domain"/>
    <property type="match status" value="1"/>
</dbReference>
<accession>A0A224YXV5</accession>
<evidence type="ECO:0000256" key="8">
    <source>
        <dbReference type="ARBA" id="ARBA00022919"/>
    </source>
</evidence>
<dbReference type="GO" id="GO:0007040">
    <property type="term" value="P:lysosome organization"/>
    <property type="evidence" value="ECO:0007669"/>
    <property type="project" value="UniProtKB-ARBA"/>
</dbReference>
<keyword evidence="8 12" id="KW-0746">Sphingolipid metabolism</keyword>
<dbReference type="GO" id="GO:0006914">
    <property type="term" value="P:autophagy"/>
    <property type="evidence" value="ECO:0007669"/>
    <property type="project" value="UniProtKB-ARBA"/>
</dbReference>
<dbReference type="Pfam" id="PF02055">
    <property type="entry name" value="Glyco_hydro_30"/>
    <property type="match status" value="1"/>
</dbReference>
<dbReference type="GO" id="GO:0032006">
    <property type="term" value="P:regulation of TOR signaling"/>
    <property type="evidence" value="ECO:0007669"/>
    <property type="project" value="UniProtKB-ARBA"/>
</dbReference>
<protein>
    <recommendedName>
        <fullName evidence="5 12">Glucosylceramidase</fullName>
        <ecNumber evidence="5 12">3.2.1.45</ecNumber>
    </recommendedName>
</protein>
<evidence type="ECO:0000313" key="16">
    <source>
        <dbReference type="EMBL" id="MAA19153.1"/>
    </source>
</evidence>
<dbReference type="GO" id="GO:0042391">
    <property type="term" value="P:regulation of membrane potential"/>
    <property type="evidence" value="ECO:0007669"/>
    <property type="project" value="UniProtKB-ARBA"/>
</dbReference>
<dbReference type="SUPFAM" id="SSF51445">
    <property type="entry name" value="(Trans)glycosidases"/>
    <property type="match status" value="1"/>
</dbReference>
<reference evidence="16" key="1">
    <citation type="journal article" date="2017" name="Parasit. Vectors">
        <title>Sialotranscriptomics of Rhipicephalus zambeziensis reveals intricate expression profiles of secretory proteins and suggests tight temporal transcriptional regulation during blood-feeding.</title>
        <authorList>
            <person name="de Castro M.H."/>
            <person name="de Klerk D."/>
            <person name="Pienaar R."/>
            <person name="Rees D.J.G."/>
            <person name="Mans B.J."/>
        </authorList>
    </citation>
    <scope>NUCLEOTIDE SEQUENCE</scope>
    <source>
        <tissue evidence="16">Salivary glands</tissue>
    </source>
</reference>
<evidence type="ECO:0000256" key="11">
    <source>
        <dbReference type="ARBA" id="ARBA00051345"/>
    </source>
</evidence>
<evidence type="ECO:0000256" key="1">
    <source>
        <dbReference type="ARBA" id="ARBA00001013"/>
    </source>
</evidence>
<comment type="pathway">
    <text evidence="2">Lipid metabolism; sphingolipid metabolism.</text>
</comment>
<dbReference type="PANTHER" id="PTHR11069:SF23">
    <property type="entry name" value="LYSOSOMAL ACID GLUCOSYLCERAMIDASE"/>
    <property type="match status" value="1"/>
</dbReference>
<proteinExistence type="inferred from homology"/>
<evidence type="ECO:0000256" key="12">
    <source>
        <dbReference type="RuleBase" id="RU361188"/>
    </source>
</evidence>
<dbReference type="Pfam" id="PF17189">
    <property type="entry name" value="Glyco_hydro_30C"/>
    <property type="match status" value="1"/>
</dbReference>
<feature type="domain" description="Glycosyl hydrolase family 30 TIM-barrel" evidence="14">
    <location>
        <begin position="114"/>
        <end position="464"/>
    </location>
</feature>
<dbReference type="GO" id="GO:0008202">
    <property type="term" value="P:steroid metabolic process"/>
    <property type="evidence" value="ECO:0007669"/>
    <property type="project" value="UniProtKB-ARBA"/>
</dbReference>
<organism evidence="16">
    <name type="scientific">Rhipicephalus zambeziensis</name>
    <dbReference type="NCBI Taxonomy" id="60191"/>
    <lineage>
        <taxon>Eukaryota</taxon>
        <taxon>Metazoa</taxon>
        <taxon>Ecdysozoa</taxon>
        <taxon>Arthropoda</taxon>
        <taxon>Chelicerata</taxon>
        <taxon>Arachnida</taxon>
        <taxon>Acari</taxon>
        <taxon>Parasitiformes</taxon>
        <taxon>Ixodida</taxon>
        <taxon>Ixodoidea</taxon>
        <taxon>Ixodidae</taxon>
        <taxon>Rhipicephalinae</taxon>
        <taxon>Rhipicephalus</taxon>
        <taxon>Rhipicephalus</taxon>
    </lineage>
</organism>
<dbReference type="InterPro" id="IPR033453">
    <property type="entry name" value="Glyco_hydro_30_TIM-barrel"/>
</dbReference>
<feature type="domain" description="Glycosyl hydrolase family 30 beta sandwich" evidence="15">
    <location>
        <begin position="467"/>
        <end position="531"/>
    </location>
</feature>
<comment type="catalytic activity">
    <reaction evidence="1">
        <text>a beta-D-glucosyl-(1&lt;-&gt;1')-N-acylsphing-4-enine + H2O = an N-acylsphing-4-enine + D-glucose</text>
        <dbReference type="Rhea" id="RHEA:13269"/>
        <dbReference type="ChEBI" id="CHEBI:4167"/>
        <dbReference type="ChEBI" id="CHEBI:15377"/>
        <dbReference type="ChEBI" id="CHEBI:22801"/>
        <dbReference type="ChEBI" id="CHEBI:52639"/>
        <dbReference type="EC" id="3.2.1.45"/>
    </reaction>
    <physiologicalReaction direction="left-to-right" evidence="1">
        <dbReference type="Rhea" id="RHEA:13270"/>
    </physiologicalReaction>
</comment>
<sequence>MVCLGPLRSTMGDYLLVALVTLVAVVSCTSSKCWPRDYGFGSVVCVCSVRYCDFLGDVRRLPSTRGKVIAFESNKAGLRFDRTVLHLDSKRDPYGGNSTVVLEINPGKTYQKIFGFGGAFTDAVGINLRKLPDSMQDDVIKSYYSREGLEYTIGRIPIASTDFSVREYTYDDVPNDFGLANFSLSEEDFQFKIPYIKKAMSMSANEIWFFGSSWSAPAWMKTSNSLSGRGFLKGEPGGLYYKTWARYIVRFVREYKRQGIPMWGLTTQNEPTSGFIPFYPWQTMGFSPQSERDFIKLDLGPELQKAGYGPNRLKLMILDDNRIVLRYWAKVVLGDPEAAKYISGVALHWYRNRGTGPWVLDSVHSDYPGKFILPTEACTGYNARHGRKVMLGSWDRAEEYASDIIEDLNHWASGWTDWNLALDTQGGPNWAKNFVDSPIIVNATAKEFYKQPMYYALGHFSKFLPRGSVRIFSRVAEKSDNLLYGAFLTPESAIVVIVINRGDKRLTLKIKDKSGSANIRRVIGKRSITTFIWQR</sequence>
<evidence type="ECO:0000256" key="2">
    <source>
        <dbReference type="ARBA" id="ARBA00004760"/>
    </source>
</evidence>
<keyword evidence="7 12" id="KW-0378">Hydrolase</keyword>
<dbReference type="EC" id="3.2.1.45" evidence="5 12"/>
<dbReference type="GO" id="GO:0005764">
    <property type="term" value="C:lysosome"/>
    <property type="evidence" value="ECO:0007669"/>
    <property type="project" value="UniProtKB-ARBA"/>
</dbReference>
<dbReference type="InterPro" id="IPR001139">
    <property type="entry name" value="Glyco_hydro_30"/>
</dbReference>
<comment type="catalytic activity">
    <reaction evidence="11">
        <text>an N-acyl-1-beta-D-glucosyl-15-methylhexadecasphing-4-enine + H2O = an N-acyl-15-methylhexadecasphing-4-enine + D-glucose</text>
        <dbReference type="Rhea" id="RHEA:34755"/>
        <dbReference type="ChEBI" id="CHEBI:4167"/>
        <dbReference type="ChEBI" id="CHEBI:15377"/>
        <dbReference type="ChEBI" id="CHEBI:70815"/>
        <dbReference type="ChEBI" id="CHEBI:70846"/>
    </reaction>
    <physiologicalReaction direction="left-to-right" evidence="11">
        <dbReference type="Rhea" id="RHEA:34756"/>
    </physiologicalReaction>
</comment>
<dbReference type="GO" id="GO:0006680">
    <property type="term" value="P:glucosylceramide catabolic process"/>
    <property type="evidence" value="ECO:0007669"/>
    <property type="project" value="UniProtKB-ARBA"/>
</dbReference>
<evidence type="ECO:0000259" key="14">
    <source>
        <dbReference type="Pfam" id="PF02055"/>
    </source>
</evidence>
<dbReference type="GO" id="GO:0016758">
    <property type="term" value="F:hexosyltransferase activity"/>
    <property type="evidence" value="ECO:0007669"/>
    <property type="project" value="UniProtKB-ARBA"/>
</dbReference>
<dbReference type="FunFam" id="3.20.20.80:FF:000030">
    <property type="entry name" value="Lysosomal acid glucosylceramidase"/>
    <property type="match status" value="1"/>
</dbReference>
<evidence type="ECO:0000256" key="5">
    <source>
        <dbReference type="ARBA" id="ARBA00012658"/>
    </source>
</evidence>
<dbReference type="InterPro" id="IPR033452">
    <property type="entry name" value="GH30_C"/>
</dbReference>
<feature type="chain" id="PRO_5013166566" description="Glucosylceramidase" evidence="13">
    <location>
        <begin position="32"/>
        <end position="535"/>
    </location>
</feature>
<dbReference type="GO" id="GO:0006066">
    <property type="term" value="P:alcohol metabolic process"/>
    <property type="evidence" value="ECO:0007669"/>
    <property type="project" value="UniProtKB-ARBA"/>
</dbReference>
<dbReference type="AlphaFoldDB" id="A0A224YXV5"/>
<dbReference type="Gene3D" id="3.20.20.80">
    <property type="entry name" value="Glycosidases"/>
    <property type="match status" value="1"/>
</dbReference>
<name>A0A224YXV5_9ACAR</name>